<keyword evidence="1" id="KW-0614">Plasmid</keyword>
<evidence type="ECO:0000313" key="1">
    <source>
        <dbReference type="EMBL" id="SPD66850.1"/>
    </source>
</evidence>
<organism evidence="1 2">
    <name type="scientific">Cupriavidus taiwanensis</name>
    <dbReference type="NCBI Taxonomy" id="164546"/>
    <lineage>
        <taxon>Bacteria</taxon>
        <taxon>Pseudomonadati</taxon>
        <taxon>Pseudomonadota</taxon>
        <taxon>Betaproteobacteria</taxon>
        <taxon>Burkholderiales</taxon>
        <taxon>Burkholderiaceae</taxon>
        <taxon>Cupriavidus</taxon>
    </lineage>
</organism>
<proteinExistence type="predicted"/>
<geneLocation type="plasmid" evidence="2">
    <name>cbm2636_mp</name>
</geneLocation>
<dbReference type="Proteomes" id="UP000254259">
    <property type="component" value="Plasmid CBM2636_mp"/>
</dbReference>
<dbReference type="EMBL" id="LT984814">
    <property type="protein sequence ID" value="SPD66850.1"/>
    <property type="molecule type" value="Genomic_DNA"/>
</dbReference>
<evidence type="ECO:0000313" key="2">
    <source>
        <dbReference type="Proteomes" id="UP000254259"/>
    </source>
</evidence>
<dbReference type="AlphaFoldDB" id="A0A9Q7XVD3"/>
<accession>A0A9Q7XVD3</accession>
<name>A0A9Q7XVD3_9BURK</name>
<sequence>MFSHIGLNGDATVGQIVERVRKTYAGGLLVGEDLTRMEISLDGRAGTSGGIAVWQEKP</sequence>
<protein>
    <submittedName>
        <fullName evidence="1">Uncharacterized protein</fullName>
    </submittedName>
</protein>
<reference evidence="1 2" key="1">
    <citation type="submission" date="2018-01" db="EMBL/GenBank/DDBJ databases">
        <authorList>
            <person name="Clerissi C."/>
        </authorList>
    </citation>
    <scope>NUCLEOTIDE SEQUENCE [LARGE SCALE GENOMIC DNA]</scope>
    <source>
        <strain evidence="1">Cupriavidus taiwanensis SWF 66322</strain>
        <plasmid evidence="2">cbm2636_mp</plasmid>
    </source>
</reference>
<gene>
    <name evidence="1" type="ORF">CBM2636_MP10486</name>
</gene>